<reference evidence="10" key="1">
    <citation type="submission" date="2021-03" db="EMBL/GenBank/DDBJ databases">
        <authorList>
            <person name="Tagirdzhanova G."/>
        </authorList>
    </citation>
    <scope>NUCLEOTIDE SEQUENCE</scope>
</reference>
<dbReference type="EMBL" id="CAJPDQ010000008">
    <property type="protein sequence ID" value="CAF9913440.1"/>
    <property type="molecule type" value="Genomic_DNA"/>
</dbReference>
<comment type="caution">
    <text evidence="10">The sequence shown here is derived from an EMBL/GenBank/DDBJ whole genome shotgun (WGS) entry which is preliminary data.</text>
</comment>
<dbReference type="Pfam" id="PF07519">
    <property type="entry name" value="Tannase"/>
    <property type="match status" value="1"/>
</dbReference>
<dbReference type="PANTHER" id="PTHR33938:SF2">
    <property type="entry name" value="CARBOXYLIC ESTER HYDROLASE"/>
    <property type="match status" value="1"/>
</dbReference>
<keyword evidence="7" id="KW-1015">Disulfide bond</keyword>
<dbReference type="GO" id="GO:0030600">
    <property type="term" value="F:feruloyl esterase activity"/>
    <property type="evidence" value="ECO:0007669"/>
    <property type="project" value="UniProtKB-ARBA"/>
</dbReference>
<keyword evidence="4 8" id="KW-0732">Signal</keyword>
<keyword evidence="5 8" id="KW-0378">Hydrolase</keyword>
<dbReference type="GO" id="GO:0046872">
    <property type="term" value="F:metal ion binding"/>
    <property type="evidence" value="ECO:0007669"/>
    <property type="project" value="UniProtKB-KW"/>
</dbReference>
<evidence type="ECO:0000256" key="8">
    <source>
        <dbReference type="RuleBase" id="RU361238"/>
    </source>
</evidence>
<keyword evidence="6" id="KW-0106">Calcium</keyword>
<feature type="compositionally biased region" description="Polar residues" evidence="9">
    <location>
        <begin position="551"/>
        <end position="562"/>
    </location>
</feature>
<dbReference type="OrthoDB" id="3039123at2759"/>
<keyword evidence="2" id="KW-0719">Serine esterase</keyword>
<sequence length="576" mass="62133">MVGRFFLALWLFIRAGIALDCSTASLSSILPSNCTVTFAQQITHTGEFSKDGIIIKIPFAVPSSTFPICAVNIKVQSSPNTTFNSGILLPSNWNGRMMATGNPGFGGGMRWDFMGSSMNYGPAVTTSTDTGHIGPPNGITWAIHNPEGVIDWSYRSLHYTTVLAKQVANAFYGKPVRHAYYTACSNGGRQGMKEIQMYPGDYDGVVVGAPPWWITHLHPWALQVGLWNLPSSSSAHITSQQVTAVGTEVMKQCDHQDGVADGIVSKPYSCNFDSSALLCSNSGSSSTTCLNSTQLGTVSKIYNDWLRADGSLLFPGFPISASASRYADVTTSPNHFGLEYMQGFVYNETAWNWHTFSGEKTVNFVDSINAGQAAALSTDLSKFQANGGKLIIYHGLADTTVPTSSSLLYYQKVKQSFAATNPGTSIDDFFKFYLVPGMGHCGGSTVAPYYIAAAGQIVKTSSGTGFSTPGYVDTKHDVLLAMMDWVEHNNAPDHIIASKWVSDNATNGLSMQRPLCPYPEQQKFIGGNYKAAGAWTCISGTEVDFPLPKGSQGTVSTTTNKPVAQRRSAKFRDHPQ</sequence>
<evidence type="ECO:0000256" key="5">
    <source>
        <dbReference type="ARBA" id="ARBA00022801"/>
    </source>
</evidence>
<dbReference type="EC" id="3.1.1.-" evidence="8"/>
<feature type="chain" id="PRO_5034356510" description="Carboxylic ester hydrolase" evidence="8">
    <location>
        <begin position="19"/>
        <end position="576"/>
    </location>
</feature>
<feature type="region of interest" description="Disordered" evidence="9">
    <location>
        <begin position="548"/>
        <end position="576"/>
    </location>
</feature>
<keyword evidence="3" id="KW-0479">Metal-binding</keyword>
<protein>
    <recommendedName>
        <fullName evidence="8">Carboxylic ester hydrolase</fullName>
        <ecNumber evidence="8">3.1.1.-</ecNumber>
    </recommendedName>
</protein>
<evidence type="ECO:0000313" key="10">
    <source>
        <dbReference type="EMBL" id="CAF9913440.1"/>
    </source>
</evidence>
<proteinExistence type="inferred from homology"/>
<feature type="signal peptide" evidence="8">
    <location>
        <begin position="1"/>
        <end position="18"/>
    </location>
</feature>
<evidence type="ECO:0000256" key="3">
    <source>
        <dbReference type="ARBA" id="ARBA00022723"/>
    </source>
</evidence>
<evidence type="ECO:0000256" key="6">
    <source>
        <dbReference type="ARBA" id="ARBA00022837"/>
    </source>
</evidence>
<evidence type="ECO:0000256" key="2">
    <source>
        <dbReference type="ARBA" id="ARBA00022487"/>
    </source>
</evidence>
<dbReference type="PANTHER" id="PTHR33938">
    <property type="entry name" value="FERULOYL ESTERASE B-RELATED"/>
    <property type="match status" value="1"/>
</dbReference>
<accession>A0A8H3EXI6</accession>
<organism evidence="10 11">
    <name type="scientific">Gomphillus americanus</name>
    <dbReference type="NCBI Taxonomy" id="1940652"/>
    <lineage>
        <taxon>Eukaryota</taxon>
        <taxon>Fungi</taxon>
        <taxon>Dikarya</taxon>
        <taxon>Ascomycota</taxon>
        <taxon>Pezizomycotina</taxon>
        <taxon>Lecanoromycetes</taxon>
        <taxon>OSLEUM clade</taxon>
        <taxon>Ostropomycetidae</taxon>
        <taxon>Ostropales</taxon>
        <taxon>Graphidaceae</taxon>
        <taxon>Gomphilloideae</taxon>
        <taxon>Gomphillus</taxon>
    </lineage>
</organism>
<dbReference type="AlphaFoldDB" id="A0A8H3EXI6"/>
<evidence type="ECO:0000256" key="1">
    <source>
        <dbReference type="ARBA" id="ARBA00006249"/>
    </source>
</evidence>
<evidence type="ECO:0000256" key="9">
    <source>
        <dbReference type="SAM" id="MobiDB-lite"/>
    </source>
</evidence>
<name>A0A8H3EXI6_9LECA</name>
<dbReference type="InterPro" id="IPR011118">
    <property type="entry name" value="Tannase/feruloyl_esterase"/>
</dbReference>
<evidence type="ECO:0000256" key="4">
    <source>
        <dbReference type="ARBA" id="ARBA00022729"/>
    </source>
</evidence>
<comment type="similarity">
    <text evidence="1 8">Belongs to the tannase family.</text>
</comment>
<evidence type="ECO:0000313" key="11">
    <source>
        <dbReference type="Proteomes" id="UP000664169"/>
    </source>
</evidence>
<dbReference type="SUPFAM" id="SSF53474">
    <property type="entry name" value="alpha/beta-Hydrolases"/>
    <property type="match status" value="1"/>
</dbReference>
<dbReference type="Proteomes" id="UP000664169">
    <property type="component" value="Unassembled WGS sequence"/>
</dbReference>
<gene>
    <name evidence="10" type="ORF">GOMPHAMPRED_007915</name>
</gene>
<dbReference type="InterPro" id="IPR029058">
    <property type="entry name" value="AB_hydrolase_fold"/>
</dbReference>
<keyword evidence="11" id="KW-1185">Reference proteome</keyword>
<evidence type="ECO:0000256" key="7">
    <source>
        <dbReference type="ARBA" id="ARBA00023157"/>
    </source>
</evidence>